<keyword evidence="1" id="KW-1133">Transmembrane helix</keyword>
<sequence>MKVRKESKINTNSSNNFYCVQVVLNLIIWNLFSFFKVFSKTKKFMTLLIIFAVNLILLNFIDLLKWFPRVNLKSAQVVIFWLAQYDFKLSILLEFSVMTVIHNMLLLNIILVTGLFLFFMALTYVRISIVTFIWQSNSPVLIIKKKVKLLFLFLQNQITSLFLKISYKLFRIFRRLNNALKFEVSFRKKLALLTIKKGDEIPELFSF</sequence>
<accession>A0A1Y0L0N1</accession>
<evidence type="ECO:0000313" key="2">
    <source>
        <dbReference type="EMBL" id="ATX70734.1"/>
    </source>
</evidence>
<evidence type="ECO:0008006" key="4">
    <source>
        <dbReference type="Google" id="ProtNLM"/>
    </source>
</evidence>
<organism evidence="2 3">
    <name type="scientific">Spiroplasma clarkii</name>
    <dbReference type="NCBI Taxonomy" id="2139"/>
    <lineage>
        <taxon>Bacteria</taxon>
        <taxon>Bacillati</taxon>
        <taxon>Mycoplasmatota</taxon>
        <taxon>Mollicutes</taxon>
        <taxon>Entomoplasmatales</taxon>
        <taxon>Spiroplasmataceae</taxon>
        <taxon>Spiroplasma</taxon>
    </lineage>
</organism>
<reference evidence="2 3" key="1">
    <citation type="submission" date="2017-11" db="EMBL/GenBank/DDBJ databases">
        <title>Complete genome sequence of Spiroplasma clarkii CN-5 (DSM 19994).</title>
        <authorList>
            <person name="Tsai Y.-M."/>
            <person name="Chang A."/>
            <person name="Lo W.-S."/>
            <person name="Kuo C.-H."/>
        </authorList>
    </citation>
    <scope>NUCLEOTIDE SEQUENCE [LARGE SCALE GENOMIC DNA]</scope>
    <source>
        <strain evidence="2 3">CN-5</strain>
    </source>
</reference>
<keyword evidence="1" id="KW-0812">Transmembrane</keyword>
<gene>
    <name evidence="2" type="ORF">SCLAR_v1c04100</name>
</gene>
<protein>
    <recommendedName>
        <fullName evidence="4">Transmembrane protein</fullName>
    </recommendedName>
</protein>
<evidence type="ECO:0000313" key="3">
    <source>
        <dbReference type="Proteomes" id="UP000231179"/>
    </source>
</evidence>
<dbReference type="KEGG" id="scla:SCLARK_00642"/>
<feature type="transmembrane region" description="Helical" evidence="1">
    <location>
        <begin position="15"/>
        <end position="35"/>
    </location>
</feature>
<feature type="transmembrane region" description="Helical" evidence="1">
    <location>
        <begin position="47"/>
        <end position="68"/>
    </location>
</feature>
<keyword evidence="1" id="KW-0472">Membrane</keyword>
<feature type="transmembrane region" description="Helical" evidence="1">
    <location>
        <begin position="105"/>
        <end position="129"/>
    </location>
</feature>
<proteinExistence type="predicted"/>
<dbReference type="Proteomes" id="UP000231179">
    <property type="component" value="Chromosome"/>
</dbReference>
<keyword evidence="3" id="KW-1185">Reference proteome</keyword>
<evidence type="ECO:0000256" key="1">
    <source>
        <dbReference type="SAM" id="Phobius"/>
    </source>
</evidence>
<dbReference type="AlphaFoldDB" id="A0A1Y0L0N1"/>
<name>A0A1Y0L0N1_9MOLU</name>
<dbReference type="EMBL" id="CP024870">
    <property type="protein sequence ID" value="ATX70734.1"/>
    <property type="molecule type" value="Genomic_DNA"/>
</dbReference>